<comment type="caution">
    <text evidence="8">The sequence shown here is derived from an EMBL/GenBank/DDBJ whole genome shotgun (WGS) entry which is preliminary data.</text>
</comment>
<feature type="domain" description="Fe2OG dioxygenase" evidence="7">
    <location>
        <begin position="83"/>
        <end position="186"/>
    </location>
</feature>
<dbReference type="Proteomes" id="UP000644441">
    <property type="component" value="Unassembled WGS sequence"/>
</dbReference>
<dbReference type="PROSITE" id="PS51471">
    <property type="entry name" value="FE2OG_OXY"/>
    <property type="match status" value="1"/>
</dbReference>
<name>A0ABS0AE85_9GAMM</name>
<keyword evidence="2" id="KW-0479">Metal-binding</keyword>
<evidence type="ECO:0000256" key="5">
    <source>
        <dbReference type="ARBA" id="ARBA00023002"/>
    </source>
</evidence>
<sequence length="198" mass="22836">MARQYAVAPNYFPAHLVRALRREALLRDRRGEFQSAGIGRRGEHQHNARVRRDRTLWLDGSTLAQCRLLGEFEQLRLAVNRQLFMGLFDLESHFAVYDPGAFYRRHLDAFNGRNGRVLSVVVYLNDQWRSEEGGRLRVWADPDAIHPATEVEPRAGTLVCFLSDRIPHEVLEARRQRVSVAGWFRCNNSTADRPDPPC</sequence>
<comment type="cofactor">
    <cofactor evidence="1">
        <name>L-ascorbate</name>
        <dbReference type="ChEBI" id="CHEBI:38290"/>
    </cofactor>
</comment>
<reference evidence="8 9" key="1">
    <citation type="submission" date="2012-09" db="EMBL/GenBank/DDBJ databases">
        <title>Genome Sequence of alkane-degrading Bacterium Alcanivorax venustensis ISO4.</title>
        <authorList>
            <person name="Lai Q."/>
            <person name="Shao Z."/>
        </authorList>
    </citation>
    <scope>NUCLEOTIDE SEQUENCE [LARGE SCALE GENOMIC DNA]</scope>
    <source>
        <strain evidence="8 9">ISO4</strain>
    </source>
</reference>
<dbReference type="PANTHER" id="PTHR12907:SF26">
    <property type="entry name" value="HIF PROLYL HYDROXYLASE, ISOFORM C"/>
    <property type="match status" value="1"/>
</dbReference>
<keyword evidence="9" id="KW-1185">Reference proteome</keyword>
<organism evidence="8 9">
    <name type="scientific">Alloalcanivorax venustensis ISO4</name>
    <dbReference type="NCBI Taxonomy" id="1177184"/>
    <lineage>
        <taxon>Bacteria</taxon>
        <taxon>Pseudomonadati</taxon>
        <taxon>Pseudomonadota</taxon>
        <taxon>Gammaproteobacteria</taxon>
        <taxon>Oceanospirillales</taxon>
        <taxon>Alcanivoracaceae</taxon>
        <taxon>Alloalcanivorax</taxon>
    </lineage>
</organism>
<evidence type="ECO:0000256" key="1">
    <source>
        <dbReference type="ARBA" id="ARBA00001961"/>
    </source>
</evidence>
<dbReference type="EMBL" id="ARXR01000006">
    <property type="protein sequence ID" value="MBF5052384.1"/>
    <property type="molecule type" value="Genomic_DNA"/>
</dbReference>
<evidence type="ECO:0000313" key="9">
    <source>
        <dbReference type="Proteomes" id="UP000644441"/>
    </source>
</evidence>
<evidence type="ECO:0000256" key="4">
    <source>
        <dbReference type="ARBA" id="ARBA00022964"/>
    </source>
</evidence>
<dbReference type="Gene3D" id="2.60.120.620">
    <property type="entry name" value="q2cbj1_9rhob like domain"/>
    <property type="match status" value="1"/>
</dbReference>
<evidence type="ECO:0000313" key="8">
    <source>
        <dbReference type="EMBL" id="MBF5052384.1"/>
    </source>
</evidence>
<evidence type="ECO:0000256" key="2">
    <source>
        <dbReference type="ARBA" id="ARBA00022723"/>
    </source>
</evidence>
<dbReference type="InterPro" id="IPR051559">
    <property type="entry name" value="HIF_prolyl_hydroxylases"/>
</dbReference>
<dbReference type="RefSeq" id="WP_323745336.1">
    <property type="nucleotide sequence ID" value="NZ_ARXR01000006.1"/>
</dbReference>
<keyword evidence="3" id="KW-0847">Vitamin C</keyword>
<dbReference type="InterPro" id="IPR005123">
    <property type="entry name" value="Oxoglu/Fe-dep_dioxygenase_dom"/>
</dbReference>
<dbReference type="InterPro" id="IPR044862">
    <property type="entry name" value="Pro_4_hyd_alph_FE2OG_OXY"/>
</dbReference>
<dbReference type="PANTHER" id="PTHR12907">
    <property type="entry name" value="EGL NINE HOMOLOG-RELATED"/>
    <property type="match status" value="1"/>
</dbReference>
<evidence type="ECO:0000259" key="7">
    <source>
        <dbReference type="PROSITE" id="PS51471"/>
    </source>
</evidence>
<evidence type="ECO:0000256" key="6">
    <source>
        <dbReference type="ARBA" id="ARBA00023004"/>
    </source>
</evidence>
<dbReference type="InterPro" id="IPR006620">
    <property type="entry name" value="Pro_4_hyd_alph"/>
</dbReference>
<dbReference type="SMART" id="SM00702">
    <property type="entry name" value="P4Hc"/>
    <property type="match status" value="1"/>
</dbReference>
<dbReference type="Pfam" id="PF13640">
    <property type="entry name" value="2OG-FeII_Oxy_3"/>
    <property type="match status" value="1"/>
</dbReference>
<keyword evidence="5" id="KW-0560">Oxidoreductase</keyword>
<proteinExistence type="predicted"/>
<accession>A0ABS0AE85</accession>
<keyword evidence="4" id="KW-0223">Dioxygenase</keyword>
<keyword evidence="6" id="KW-0408">Iron</keyword>
<gene>
    <name evidence="8" type="ORF">ISO4_00986</name>
</gene>
<evidence type="ECO:0000256" key="3">
    <source>
        <dbReference type="ARBA" id="ARBA00022896"/>
    </source>
</evidence>
<protein>
    <recommendedName>
        <fullName evidence="7">Fe2OG dioxygenase domain-containing protein</fullName>
    </recommendedName>
</protein>